<feature type="region of interest" description="Disordered" evidence="1">
    <location>
        <begin position="638"/>
        <end position="694"/>
    </location>
</feature>
<dbReference type="CDD" id="cd00030">
    <property type="entry name" value="C2"/>
    <property type="match status" value="1"/>
</dbReference>
<dbReference type="SUPFAM" id="SSF49562">
    <property type="entry name" value="C2 domain (Calcium/lipid-binding domain, CaLB)"/>
    <property type="match status" value="1"/>
</dbReference>
<name>A0A835ZEG7_9STRA</name>
<evidence type="ECO:0000313" key="4">
    <source>
        <dbReference type="EMBL" id="KAG5190672.1"/>
    </source>
</evidence>
<evidence type="ECO:0008006" key="6">
    <source>
        <dbReference type="Google" id="ProtNLM"/>
    </source>
</evidence>
<feature type="region of interest" description="Disordered" evidence="1">
    <location>
        <begin position="559"/>
        <end position="583"/>
    </location>
</feature>
<evidence type="ECO:0000256" key="1">
    <source>
        <dbReference type="SAM" id="MobiDB-lite"/>
    </source>
</evidence>
<accession>A0A835ZEG7</accession>
<dbReference type="Pfam" id="PF00168">
    <property type="entry name" value="C2"/>
    <property type="match status" value="1"/>
</dbReference>
<dbReference type="InterPro" id="IPR012938">
    <property type="entry name" value="Glc/Sorbosone_DH"/>
</dbReference>
<feature type="domain" description="Glucose/Sorbosone dehydrogenase" evidence="3">
    <location>
        <begin position="953"/>
        <end position="1196"/>
    </location>
</feature>
<dbReference type="EMBL" id="JAFCMP010000030">
    <property type="protein sequence ID" value="KAG5190672.1"/>
    <property type="molecule type" value="Genomic_DNA"/>
</dbReference>
<sequence>MPKHMAISSQPCYETLYETLLEPGHVCTDVHDFMALHLPGAVRAQSLAAVRRIAAVASGFAMELLLGAAAATEEQVRAGLGVMATHCYARSIDELGKHMATKNQGMSPLSAESLLDLLSFLLRRDDCLTSPPPATTSSAASTSTQHQPAGLEAVLVAMHWRVTPSPLLSSFLPPRAVAEAYAIKAEDKLRAFFENIVANSSRPLPAEVGFDVEVWEYLDRGDNPKVMSVVAATAMQLLCEGHMAIIQKRFPTHSEVQGALLRAAAGALATLRNAVAARAHSVFEALLLTAADNHGTNAVVRHHLSVFLCAMANDARWLVQESLPDLEEGCELGAQAEDGRAAQALSVVTQVWLDLCAECTQRLARLVLVTLEQQVNFNEALGSCKLRKVTGPSQNQGLCHEDGSTQLVHARRVLKEQFGGLRDLLDEWCYNRLLARIADHIVVRIVEDLVHRAVVGERLQDGDILRLKEVQTAAARTLQDIAGEGAGSDLYEQRMEFLDEAVRLLSATPDELEALTRNLVAHHSSCQLSIQHMLEIIVQLRPDGHTDAIPEEVIKWADPDNHMGVDSEGDNQGSGLRDYSELSPHSRLFRQPLAALRAMHTEMGVMLQAATAMADPRTGQRVMPKAATAVFDPQTGQRVMPKAQEKPQETSLMRRFTLTGKSNIPSKLESPPPSTRRRKAPKSPPHVLSIEGPGATSVELHIRVTEADGLAMTATVGRSKAAAGSGNPVWDEVLIFKMRSLVGTLLELTIITESRSKGETTIGGLKIPLSGCAVLKELSVDTFLKGDERRRLSTSGRGSGNDDEGDSGDIKGSWFPLDPPGAGRATRMAVLVAVFSLFHAYSAPLNRDDMADGGLDLTEGLAALLTEAQIPVTTPEIPSLTDPRNLAVKTLQPFYKNSDVQLPELTVGAYQNPVNKDWWFAGHAGLITAIPNKRDATPGDITTVLDITDIVTFEGGEVGFNGLAFSPDFATTGFFYTDYVSTAASGKKFTHISRFTYKPRKPGATRKSEKTILRFEQPGDIHMAGQILFEPKDIAKPKGKKGYHMYMPKGDGGGVPPGETNGYNDKFNKAQTITSPLGKVNRIFIKRDGTYTIPKDNLKDKNGKPVLAWASFDKSTLAPLQMWCGDVGEESREEVNRVKPRGNHGWRVFEGTKFTGNDPNKSDMKYVKPTFEFCHDTDKSDACKGKPFTGDAVIGGLLKLQVTCTLFLCSLFVPPSPVTAQNLTTRLTTLHRVAANERAEFEDRRLARLHRQKSGAWKASTILRWTSDAGLAVALGQDLKGELYIVTAYPSNFYRLTDQ</sequence>
<proteinExistence type="predicted"/>
<dbReference type="Proteomes" id="UP000664859">
    <property type="component" value="Unassembled WGS sequence"/>
</dbReference>
<dbReference type="Pfam" id="PF07995">
    <property type="entry name" value="GSDH"/>
    <property type="match status" value="1"/>
</dbReference>
<protein>
    <recommendedName>
        <fullName evidence="6">C2 domain-containing protein</fullName>
    </recommendedName>
</protein>
<keyword evidence="5" id="KW-1185">Reference proteome</keyword>
<dbReference type="InterPro" id="IPR011042">
    <property type="entry name" value="6-blade_b-propeller_TolB-like"/>
</dbReference>
<feature type="domain" description="C2" evidence="2">
    <location>
        <begin position="715"/>
        <end position="771"/>
    </location>
</feature>
<evidence type="ECO:0000259" key="2">
    <source>
        <dbReference type="Pfam" id="PF00168"/>
    </source>
</evidence>
<dbReference type="PANTHER" id="PTHR19328:SF75">
    <property type="entry name" value="ALDOSE SUGAR DEHYDROGENASE YLII"/>
    <property type="match status" value="1"/>
</dbReference>
<gene>
    <name evidence="4" type="ORF">JKP88DRAFT_298095</name>
</gene>
<comment type="caution">
    <text evidence="4">The sequence shown here is derived from an EMBL/GenBank/DDBJ whole genome shotgun (WGS) entry which is preliminary data.</text>
</comment>
<dbReference type="OrthoDB" id="10266706at2759"/>
<feature type="region of interest" description="Disordered" evidence="1">
    <location>
        <begin position="790"/>
        <end position="815"/>
    </location>
</feature>
<evidence type="ECO:0000313" key="5">
    <source>
        <dbReference type="Proteomes" id="UP000664859"/>
    </source>
</evidence>
<dbReference type="InterPro" id="IPR000008">
    <property type="entry name" value="C2_dom"/>
</dbReference>
<organism evidence="4 5">
    <name type="scientific">Tribonema minus</name>
    <dbReference type="NCBI Taxonomy" id="303371"/>
    <lineage>
        <taxon>Eukaryota</taxon>
        <taxon>Sar</taxon>
        <taxon>Stramenopiles</taxon>
        <taxon>Ochrophyta</taxon>
        <taxon>PX clade</taxon>
        <taxon>Xanthophyceae</taxon>
        <taxon>Tribonematales</taxon>
        <taxon>Tribonemataceae</taxon>
        <taxon>Tribonema</taxon>
    </lineage>
</organism>
<dbReference type="Gene3D" id="2.120.10.30">
    <property type="entry name" value="TolB, C-terminal domain"/>
    <property type="match status" value="1"/>
</dbReference>
<dbReference type="PANTHER" id="PTHR19328">
    <property type="entry name" value="HEDGEHOG-INTERACTING PROTEIN"/>
    <property type="match status" value="1"/>
</dbReference>
<evidence type="ECO:0000259" key="3">
    <source>
        <dbReference type="Pfam" id="PF07995"/>
    </source>
</evidence>
<dbReference type="InterPro" id="IPR035892">
    <property type="entry name" value="C2_domain_sf"/>
</dbReference>
<reference evidence="4" key="1">
    <citation type="submission" date="2021-02" db="EMBL/GenBank/DDBJ databases">
        <title>First Annotated Genome of the Yellow-green Alga Tribonema minus.</title>
        <authorList>
            <person name="Mahan K.M."/>
        </authorList>
    </citation>
    <scope>NUCLEOTIDE SEQUENCE</scope>
    <source>
        <strain evidence="4">UTEX B ZZ1240</strain>
    </source>
</reference>